<sequence length="481" mass="52802">MAPKLLLIYEKEDSRYWLTNSPGLAVADASPLVDLTDKEFIFESELLLAVASTMEGNMVPKHLNYLASYQMGETYYVLLEKRDTLTPLTPLSSCVSETLGVRSVHSNEGCRRRRSSSESMGVSEEGQAAEPKRSGWSTPVADTRSEGHASENCWDNKDEPTQSDWSASPIIAINDGFLNWSVPLQPPSNDDHASVDNWDSKDEPAHVGWNCETGNSDGRASVAPSENKWNAYSHTTTNNNHAFVFPCDTKKDVESSNEQSAKEGTHIAPFPLVVGKDVLSNKNDVGDNVSIESTQAQRSSSCAGTTFAAKVAHASDTLKEKMPGIARTRYSPFPGIESHAVEDHTAPSANTYPFAPSRSYPHNMPHQSAFRDGGLFDRFDDIQSPCSSRGPAYRQYYWGGYVPPAYRQYVDHEPMHPWHKRHALGPRVYPGYTGYVPPMARRARPTPIPPVAPVTSAAPIPITAPKNPVASISTHGSPADW</sequence>
<evidence type="ECO:0000313" key="2">
    <source>
        <dbReference type="EMBL" id="PYI12589.1"/>
    </source>
</evidence>
<proteinExistence type="predicted"/>
<protein>
    <submittedName>
        <fullName evidence="2">Uncharacterized protein</fullName>
    </submittedName>
</protein>
<reference evidence="2 3" key="1">
    <citation type="submission" date="2018-02" db="EMBL/GenBank/DDBJ databases">
        <title>The genomes of Aspergillus section Nigri reveals drivers in fungal speciation.</title>
        <authorList>
            <consortium name="DOE Joint Genome Institute"/>
            <person name="Vesth T.C."/>
            <person name="Nybo J."/>
            <person name="Theobald S."/>
            <person name="Brandl J."/>
            <person name="Frisvad J.C."/>
            <person name="Nielsen K.F."/>
            <person name="Lyhne E.K."/>
            <person name="Kogle M.E."/>
            <person name="Kuo A."/>
            <person name="Riley R."/>
            <person name="Clum A."/>
            <person name="Nolan M."/>
            <person name="Lipzen A."/>
            <person name="Salamov A."/>
            <person name="Henrissat B."/>
            <person name="Wiebenga A."/>
            <person name="De vries R.P."/>
            <person name="Grigoriev I.V."/>
            <person name="Mortensen U.H."/>
            <person name="Andersen M.R."/>
            <person name="Baker S.E."/>
        </authorList>
    </citation>
    <scope>NUCLEOTIDE SEQUENCE [LARGE SCALE GENOMIC DNA]</scope>
    <source>
        <strain evidence="2 3">CBS 121057</strain>
    </source>
</reference>
<dbReference type="VEuPathDB" id="FungiDB:BO78DRAFT_435044"/>
<dbReference type="OrthoDB" id="4431916at2759"/>
<evidence type="ECO:0000313" key="3">
    <source>
        <dbReference type="Proteomes" id="UP000248423"/>
    </source>
</evidence>
<keyword evidence="3" id="KW-1185">Reference proteome</keyword>
<gene>
    <name evidence="2" type="ORF">BO78DRAFT_435044</name>
</gene>
<dbReference type="AlphaFoldDB" id="A0A319F887"/>
<feature type="compositionally biased region" description="Low complexity" evidence="1">
    <location>
        <begin position="117"/>
        <end position="126"/>
    </location>
</feature>
<feature type="compositionally biased region" description="Basic and acidic residues" evidence="1">
    <location>
        <begin position="143"/>
        <end position="160"/>
    </location>
</feature>
<accession>A0A319F887</accession>
<evidence type="ECO:0000256" key="1">
    <source>
        <dbReference type="SAM" id="MobiDB-lite"/>
    </source>
</evidence>
<feature type="region of interest" description="Disordered" evidence="1">
    <location>
        <begin position="106"/>
        <end position="164"/>
    </location>
</feature>
<organism evidence="2 3">
    <name type="scientific">Aspergillus sclerotiicarbonarius (strain CBS 121057 / IBT 28362)</name>
    <dbReference type="NCBI Taxonomy" id="1448318"/>
    <lineage>
        <taxon>Eukaryota</taxon>
        <taxon>Fungi</taxon>
        <taxon>Dikarya</taxon>
        <taxon>Ascomycota</taxon>
        <taxon>Pezizomycotina</taxon>
        <taxon>Eurotiomycetes</taxon>
        <taxon>Eurotiomycetidae</taxon>
        <taxon>Eurotiales</taxon>
        <taxon>Aspergillaceae</taxon>
        <taxon>Aspergillus</taxon>
        <taxon>Aspergillus subgen. Circumdati</taxon>
    </lineage>
</organism>
<dbReference type="Proteomes" id="UP000248423">
    <property type="component" value="Unassembled WGS sequence"/>
</dbReference>
<dbReference type="EMBL" id="KZ826315">
    <property type="protein sequence ID" value="PYI12589.1"/>
    <property type="molecule type" value="Genomic_DNA"/>
</dbReference>
<name>A0A319F887_ASPSB</name>